<dbReference type="EMBL" id="AMRA01000061">
    <property type="protein sequence ID" value="EKF23601.1"/>
    <property type="molecule type" value="Genomic_DNA"/>
</dbReference>
<name>K5BG00_MYCHD</name>
<accession>K5BG00</accession>
<keyword evidence="2" id="KW-1185">Reference proteome</keyword>
<evidence type="ECO:0000313" key="1">
    <source>
        <dbReference type="EMBL" id="EKF23601.1"/>
    </source>
</evidence>
<organism evidence="1 2">
    <name type="scientific">Mycolicibacterium hassiacum (strain DSM 44199 / CIP 105218 / JCM 12690 / 3849)</name>
    <name type="common">Mycobacterium hassiacum</name>
    <dbReference type="NCBI Taxonomy" id="1122247"/>
    <lineage>
        <taxon>Bacteria</taxon>
        <taxon>Bacillati</taxon>
        <taxon>Actinomycetota</taxon>
        <taxon>Actinomycetes</taxon>
        <taxon>Mycobacteriales</taxon>
        <taxon>Mycobacteriaceae</taxon>
        <taxon>Mycolicibacterium</taxon>
    </lineage>
</organism>
<protein>
    <submittedName>
        <fullName evidence="1">Uncharacterized protein</fullName>
    </submittedName>
</protein>
<proteinExistence type="predicted"/>
<gene>
    <name evidence="1" type="ORF">C731_2379</name>
</gene>
<reference evidence="1 2" key="1">
    <citation type="journal article" date="2012" name="J. Bacteriol.">
        <title>Genome sequence of Mycobacterium hassiacum DSM 44199, a rare source of heat-stable mycobacterial proteins.</title>
        <authorList>
            <person name="Tiago I."/>
            <person name="Maranha A."/>
            <person name="Mendes V."/>
            <person name="Alarico S."/>
            <person name="Moynihan P.J."/>
            <person name="Clarke A.J."/>
            <person name="Macedo-Ribeiro S."/>
            <person name="Pereira P.J."/>
            <person name="Empadinhas N."/>
        </authorList>
    </citation>
    <scope>NUCLEOTIDE SEQUENCE [LARGE SCALE GENOMIC DNA]</scope>
    <source>
        <strain evidence="2">DSM 44199 / CIP 105218 / JCM 12690 / 3849</strain>
    </source>
</reference>
<comment type="caution">
    <text evidence="1">The sequence shown here is derived from an EMBL/GenBank/DDBJ whole genome shotgun (WGS) entry which is preliminary data.</text>
</comment>
<dbReference type="Proteomes" id="UP000006265">
    <property type="component" value="Unassembled WGS sequence"/>
</dbReference>
<dbReference type="AlphaFoldDB" id="K5BG00"/>
<sequence>MTASARFHQTLFTIPSTLDRGEFAEAMRIRPRGIAFAERRGVHTEYYRS</sequence>
<evidence type="ECO:0000313" key="2">
    <source>
        <dbReference type="Proteomes" id="UP000006265"/>
    </source>
</evidence>